<evidence type="ECO:0000313" key="1">
    <source>
        <dbReference type="EMBL" id="XBO82321.1"/>
    </source>
</evidence>
<accession>A0AAU7L2L2</accession>
<reference evidence="1" key="1">
    <citation type="submission" date="2024-05" db="EMBL/GenBank/DDBJ databases">
        <authorList>
            <person name="Martinez-Soto C.E."/>
            <person name="Kropinski A.M."/>
            <person name="Chow E.M.C."/>
            <person name="Lone A."/>
            <person name="Anany H."/>
        </authorList>
    </citation>
    <scope>NUCLEOTIDE SEQUENCE</scope>
</reference>
<evidence type="ECO:0008006" key="2">
    <source>
        <dbReference type="Google" id="ProtNLM"/>
    </source>
</evidence>
<proteinExistence type="predicted"/>
<organism evidence="1">
    <name type="scientific">Salmonella phage vB_SenS-AKM_HA2021_32</name>
    <dbReference type="NCBI Taxonomy" id="3158841"/>
    <lineage>
        <taxon>Viruses</taxon>
        <taxon>Duplodnaviria</taxon>
        <taxon>Heunggongvirae</taxon>
        <taxon>Uroviricota</taxon>
        <taxon>Caudoviricetes</taxon>
        <taxon>Demerecviridae</taxon>
        <taxon>Markadamsvirinae</taxon>
        <taxon>Epseptimavirus</taxon>
    </lineage>
</organism>
<dbReference type="Gene3D" id="6.20.20.10">
    <property type="match status" value="1"/>
</dbReference>
<gene>
    <name evidence="1" type="ORF">AKMHA202132_097</name>
</gene>
<sequence>MSKFQELKQELEECACPKCFGAGEWNDAEPGDTWFNTYVCTHCEGTGVNPLYTVSVYKGIAK</sequence>
<dbReference type="EMBL" id="PP836394">
    <property type="protein sequence ID" value="XBO82321.1"/>
    <property type="molecule type" value="Genomic_DNA"/>
</dbReference>
<protein>
    <recommendedName>
        <fullName evidence="2">Antitermination protein Q</fullName>
    </recommendedName>
</protein>
<name>A0AAU7L2L2_9CAUD</name>